<proteinExistence type="predicted"/>
<dbReference type="AlphaFoldDB" id="Q7V0K1"/>
<dbReference type="RefSeq" id="WP_011132889.1">
    <property type="nucleotide sequence ID" value="NC_005072.1"/>
</dbReference>
<dbReference type="EMBL" id="BX548174">
    <property type="protein sequence ID" value="CAE19714.1"/>
    <property type="molecule type" value="Genomic_DNA"/>
</dbReference>
<feature type="transmembrane region" description="Helical" evidence="1">
    <location>
        <begin position="397"/>
        <end position="417"/>
    </location>
</feature>
<dbReference type="HOGENOM" id="CLU_637546_0_0_3"/>
<feature type="transmembrane region" description="Helical" evidence="1">
    <location>
        <begin position="105"/>
        <end position="126"/>
    </location>
</feature>
<feature type="transmembrane region" description="Helical" evidence="1">
    <location>
        <begin position="340"/>
        <end position="365"/>
    </location>
</feature>
<sequence length="430" mass="49372">MSIKLTSRKAKIIEFIFLIFLIVTIFISFFKPIQAGNGEIGIKAVPLEIGDRGFYILDSDPFAVDTDFTFSGYEPFKGGPLYPNILKGISFISIKLFKQSSTSMLWNLITISISSILTFLTIRFTYASGRLLFDERTGIISMIFFTFSPYSYFYALSGGITIYIMFGTSICTYLILKIFNCKSENYLNNNKTLEKIFLFLVLIYMSLLRPSSIIFCIIVSLIMACLEILNILKYKKDKKLSSFFIFIFIISLVVSFNQLWETRNYSIAALNAFSIEKGTFMGFDRELMRNKIQILLQSSEILKNLEGFLYQVLWKMNDFLTGIIDIRDTHNSETTPLLSFLMRVSVGTTLLAPITYISILGIFIFRRKIINTGLWICLLASIISISPSLIGVAMSRYYYMFITPYILISSMTISKILNTKMIEDFYYNEK</sequence>
<feature type="transmembrane region" description="Helical" evidence="1">
    <location>
        <begin position="372"/>
        <end position="391"/>
    </location>
</feature>
<dbReference type="KEGG" id="pmm:PMM1255"/>
<dbReference type="Proteomes" id="UP000001026">
    <property type="component" value="Chromosome"/>
</dbReference>
<feature type="transmembrane region" description="Helical" evidence="1">
    <location>
        <begin position="12"/>
        <end position="30"/>
    </location>
</feature>
<keyword evidence="1" id="KW-1133">Transmembrane helix</keyword>
<protein>
    <recommendedName>
        <fullName evidence="4">Glycosyltransferase RgtA/B/C/D-like domain-containing protein</fullName>
    </recommendedName>
</protein>
<name>Q7V0K1_PROMP</name>
<feature type="transmembrane region" description="Helical" evidence="1">
    <location>
        <begin position="152"/>
        <end position="176"/>
    </location>
</feature>
<organism evidence="2 3">
    <name type="scientific">Prochlorococcus marinus subsp. pastoris (strain CCMP1986 / NIES-2087 / MED4)</name>
    <dbReference type="NCBI Taxonomy" id="59919"/>
    <lineage>
        <taxon>Bacteria</taxon>
        <taxon>Bacillati</taxon>
        <taxon>Cyanobacteriota</taxon>
        <taxon>Cyanophyceae</taxon>
        <taxon>Synechococcales</taxon>
        <taxon>Prochlorococcaceae</taxon>
        <taxon>Prochlorococcus</taxon>
    </lineage>
</organism>
<evidence type="ECO:0000256" key="1">
    <source>
        <dbReference type="SAM" id="Phobius"/>
    </source>
</evidence>
<evidence type="ECO:0008006" key="4">
    <source>
        <dbReference type="Google" id="ProtNLM"/>
    </source>
</evidence>
<reference evidence="2 3" key="1">
    <citation type="journal article" date="2003" name="Nature">
        <title>Genome divergence in two Prochlorococcus ecotypes reflects oceanic niche differentiation.</title>
        <authorList>
            <person name="Rocap G."/>
            <person name="Larimer F.W."/>
            <person name="Lamerdin J.E."/>
            <person name="Malfatti S."/>
            <person name="Chain P."/>
            <person name="Ahlgren N.A."/>
            <person name="Arellano A."/>
            <person name="Coleman M."/>
            <person name="Hauser L."/>
            <person name="Hess W.R."/>
            <person name="Johnson Z.I."/>
            <person name="Land M.L."/>
            <person name="Lindell D."/>
            <person name="Post A.F."/>
            <person name="Regala W."/>
            <person name="Shah M."/>
            <person name="Shaw S.L."/>
            <person name="Steglich C."/>
            <person name="Sullivan M.B."/>
            <person name="Ting C.S."/>
            <person name="Tolonen A."/>
            <person name="Webb E.A."/>
            <person name="Zinser E.R."/>
            <person name="Chisholm S.W."/>
        </authorList>
    </citation>
    <scope>NUCLEOTIDE SEQUENCE [LARGE SCALE GENOMIC DNA]</scope>
    <source>
        <strain evidence="3">CCMP1986 / NIES-2087 / MED4</strain>
    </source>
</reference>
<feature type="transmembrane region" description="Helical" evidence="1">
    <location>
        <begin position="241"/>
        <end position="260"/>
    </location>
</feature>
<evidence type="ECO:0000313" key="2">
    <source>
        <dbReference type="EMBL" id="CAE19714.1"/>
    </source>
</evidence>
<keyword evidence="1" id="KW-0812">Transmembrane</keyword>
<accession>Q7V0K1</accession>
<evidence type="ECO:0000313" key="3">
    <source>
        <dbReference type="Proteomes" id="UP000001026"/>
    </source>
</evidence>
<gene>
    <name evidence="2" type="ordered locus">PMM1255</name>
</gene>
<keyword evidence="1" id="KW-0472">Membrane</keyword>
<feature type="transmembrane region" description="Helical" evidence="1">
    <location>
        <begin position="196"/>
        <end position="229"/>
    </location>
</feature>